<evidence type="ECO:0000313" key="1">
    <source>
        <dbReference type="EMBL" id="MEB3023068.1"/>
    </source>
</evidence>
<reference evidence="1 2" key="1">
    <citation type="submission" date="2023-12" db="EMBL/GenBank/DDBJ databases">
        <title>Description of new species of Mycobacterium terrae complex isolated from sewage at the Sao Paulo Zoological Park Foundation in Brazil.</title>
        <authorList>
            <person name="Romagnoli C.L."/>
            <person name="Conceicao E.C."/>
            <person name="Machado E."/>
            <person name="Barreto L.B.P.F."/>
            <person name="Sharma A."/>
            <person name="Silva N.M."/>
            <person name="Marques L.E."/>
            <person name="Juliana M.A."/>
            <person name="Lourenco M.C.S."/>
            <person name="Digiampietri L.A."/>
            <person name="Suffys P.N."/>
            <person name="Viana-Niero C."/>
        </authorList>
    </citation>
    <scope>NUCLEOTIDE SEQUENCE [LARGE SCALE GENOMIC DNA]</scope>
    <source>
        <strain evidence="1 2">MYC098</strain>
    </source>
</reference>
<evidence type="ECO:0000313" key="2">
    <source>
        <dbReference type="Proteomes" id="UP001299596"/>
    </source>
</evidence>
<dbReference type="EMBL" id="JAYJJR010000013">
    <property type="protein sequence ID" value="MEB3023068.1"/>
    <property type="molecule type" value="Genomic_DNA"/>
</dbReference>
<protein>
    <recommendedName>
        <fullName evidence="3">DUF2087 domain-containing protein</fullName>
    </recommendedName>
</protein>
<comment type="caution">
    <text evidence="1">The sequence shown here is derived from an EMBL/GenBank/DDBJ whole genome shotgun (WGS) entry which is preliminary data.</text>
</comment>
<proteinExistence type="predicted"/>
<organism evidence="1 2">
    <name type="scientific">[Mycobacterium] crassicus</name>
    <dbReference type="NCBI Taxonomy" id="2872309"/>
    <lineage>
        <taxon>Bacteria</taxon>
        <taxon>Bacillati</taxon>
        <taxon>Actinomycetota</taxon>
        <taxon>Actinomycetes</taxon>
        <taxon>Mycobacteriales</taxon>
        <taxon>Mycobacteriaceae</taxon>
        <taxon>Mycolicibacter</taxon>
    </lineage>
</organism>
<gene>
    <name evidence="1" type="ORF">K6T79_18660</name>
</gene>
<keyword evidence="2" id="KW-1185">Reference proteome</keyword>
<name>A0ABU5XLL3_9MYCO</name>
<accession>A0ABU5XLL3</accession>
<sequence>MAYFDTPEHDDAGRRFVAWFNDLNSGDRRDVEADDGPHDTFADWVNQTPATTAEDYDRIAELHSHGRIEFGDDGRAHFRKS</sequence>
<dbReference type="RefSeq" id="WP_329780331.1">
    <property type="nucleotide sequence ID" value="NZ_JAYJJR010000013.1"/>
</dbReference>
<evidence type="ECO:0008006" key="3">
    <source>
        <dbReference type="Google" id="ProtNLM"/>
    </source>
</evidence>
<dbReference type="Proteomes" id="UP001299596">
    <property type="component" value="Unassembled WGS sequence"/>
</dbReference>